<feature type="non-terminal residue" evidence="1">
    <location>
        <position position="1"/>
    </location>
</feature>
<organism evidence="1 2">
    <name type="scientific">Pristionchus mayeri</name>
    <dbReference type="NCBI Taxonomy" id="1317129"/>
    <lineage>
        <taxon>Eukaryota</taxon>
        <taxon>Metazoa</taxon>
        <taxon>Ecdysozoa</taxon>
        <taxon>Nematoda</taxon>
        <taxon>Chromadorea</taxon>
        <taxon>Rhabditida</taxon>
        <taxon>Rhabditina</taxon>
        <taxon>Diplogasteromorpha</taxon>
        <taxon>Diplogasteroidea</taxon>
        <taxon>Neodiplogasteridae</taxon>
        <taxon>Pristionchus</taxon>
    </lineage>
</organism>
<dbReference type="AlphaFoldDB" id="A0AAN5C6X5"/>
<evidence type="ECO:0000313" key="1">
    <source>
        <dbReference type="EMBL" id="GMR39723.1"/>
    </source>
</evidence>
<evidence type="ECO:0000313" key="2">
    <source>
        <dbReference type="Proteomes" id="UP001328107"/>
    </source>
</evidence>
<dbReference type="Proteomes" id="UP001328107">
    <property type="component" value="Unassembled WGS sequence"/>
</dbReference>
<keyword evidence="2" id="KW-1185">Reference proteome</keyword>
<comment type="caution">
    <text evidence="1">The sequence shown here is derived from an EMBL/GenBank/DDBJ whole genome shotgun (WGS) entry which is preliminary data.</text>
</comment>
<gene>
    <name evidence="1" type="ORF">PMAYCL1PPCAC_09918</name>
</gene>
<dbReference type="EMBL" id="BTRK01000003">
    <property type="protein sequence ID" value="GMR39723.1"/>
    <property type="molecule type" value="Genomic_DNA"/>
</dbReference>
<sequence>TLTECSPMHSVGSSSKHFNFDFTRFRYSLSLCCPRFCSLQGRPCLTFFLWFSIRLLSKFRYRSPERFNLHFTGFQKSLRHLRSHFSSFQSHSNMVVLLFFLNQRLLQPLDSVYYSGLLFLYPSDSFVCYFQFLHCSN</sequence>
<reference evidence="2" key="1">
    <citation type="submission" date="2022-10" db="EMBL/GenBank/DDBJ databases">
        <title>Genome assembly of Pristionchus species.</title>
        <authorList>
            <person name="Yoshida K."/>
            <person name="Sommer R.J."/>
        </authorList>
    </citation>
    <scope>NUCLEOTIDE SEQUENCE [LARGE SCALE GENOMIC DNA]</scope>
    <source>
        <strain evidence="2">RS5460</strain>
    </source>
</reference>
<accession>A0AAN5C6X5</accession>
<feature type="non-terminal residue" evidence="1">
    <location>
        <position position="137"/>
    </location>
</feature>
<proteinExistence type="predicted"/>
<name>A0AAN5C6X5_9BILA</name>
<protein>
    <submittedName>
        <fullName evidence="1">Uncharacterized protein</fullName>
    </submittedName>
</protein>